<feature type="compositionally biased region" description="Low complexity" evidence="2">
    <location>
        <begin position="338"/>
        <end position="351"/>
    </location>
</feature>
<evidence type="ECO:0000256" key="1">
    <source>
        <dbReference type="SAM" id="Coils"/>
    </source>
</evidence>
<proteinExistence type="predicted"/>
<feature type="region of interest" description="Disordered" evidence="2">
    <location>
        <begin position="332"/>
        <end position="435"/>
    </location>
</feature>
<dbReference type="PANTHER" id="PTHR13219:SF6">
    <property type="entry name" value="TRANSMEMBRANE PROTEIN 94"/>
    <property type="match status" value="1"/>
</dbReference>
<feature type="transmembrane region" description="Helical" evidence="3">
    <location>
        <begin position="1126"/>
        <end position="1146"/>
    </location>
</feature>
<feature type="compositionally biased region" description="Low complexity" evidence="2">
    <location>
        <begin position="633"/>
        <end position="645"/>
    </location>
</feature>
<feature type="compositionally biased region" description="Polar residues" evidence="2">
    <location>
        <begin position="617"/>
        <end position="632"/>
    </location>
</feature>
<evidence type="ECO:0000313" key="5">
    <source>
        <dbReference type="Proteomes" id="UP000324800"/>
    </source>
</evidence>
<name>A0A5J4WV20_9EUKA</name>
<dbReference type="OrthoDB" id="5568754at2759"/>
<reference evidence="4 5" key="1">
    <citation type="submission" date="2019-03" db="EMBL/GenBank/DDBJ databases">
        <title>Single cell metagenomics reveals metabolic interactions within the superorganism composed of flagellate Streblomastix strix and complex community of Bacteroidetes bacteria on its surface.</title>
        <authorList>
            <person name="Treitli S.C."/>
            <person name="Kolisko M."/>
            <person name="Husnik F."/>
            <person name="Keeling P."/>
            <person name="Hampl V."/>
        </authorList>
    </citation>
    <scope>NUCLEOTIDE SEQUENCE [LARGE SCALE GENOMIC DNA]</scope>
    <source>
        <strain evidence="4">ST1C</strain>
    </source>
</reference>
<keyword evidence="3" id="KW-0472">Membrane</keyword>
<feature type="coiled-coil region" evidence="1">
    <location>
        <begin position="520"/>
        <end position="580"/>
    </location>
</feature>
<sequence>MALGRTSTVCITDAGMPIAEPVPIVMSINVPLSQQEGLIEREKDIHNELNEGNDESVGSEREMNEDTKISFSDSFPQNVTNIGLNNNKQENIRNIELNNGIDSKCADETLFAVPYMKEYQLFQKNVTSQLNNLPFTPSIFMLSSPQLSPSQTLSSSVIDNPTSPSNSPSFSIPWGFSRLMAFKDKDWKKSSLQPLGMCSFLLALNHPSIAYDPLSDALLSANTAIGFDAEIQQRYVPLFSITTTIPEIMTADSCQRKIWITKSQENQLDAKEQKIQDPRHSKQDLTKLFDNSNEIKLSKRGGGTTKVCVNRVKEHNNTGFIFSLLVAEKNMEQESENNENSSQSELNSINSEIRKLQHRQKGEKEKRKKMERYKVKDNIKKMINSKDFKKRKQPSRGNDEGNDDNNDSSNERSESTDESDSQSDSSLPLDTPSHPQQDIFHLFSCGTPRAILNNCTEYFNGEQQLSLNQHLREEILSNLEQQIKDSGLGAIAFSLTPLAEKFKSAFMKSRQEKREEQKVNDDWEIMKERERRKIREIEKEKEKEQEKEQENELERKKSFRERLIRKKKEKEKDKDRIKLNDSNFELKRKGTQNIWWREDIIHRQLEDIIADDENDIQETSGDNVSPRSNFKANQSQQNKQESSSQPELCLLPSVCIDIPSSINSPFIVNGKKDHKSSMRNVILACRDREARSESIRFCQSGQIFLGFIIVKLAPIRSDVLCLAKRLEQAGIHLVLFCAANEGTTKYIGEDMKMDTDWNSCISLSSTFTTYNDYKSPASHNNNYISKSYDPLPLKPIEVSFRQSAPIAENFIASPDIAFSSNQFSLKPFDAKKRYSSFSDYSQLSQQQQQQNSFQQQPTLSKFFSYADFMLPSEFACEEDFETSLPRGIAALKRHMQYKDDVPLRVQLFCGCSPHTMKKMISIYTQFGITVCSLTASPIHNEQSHFKLCFDDKWPLQLVPTRNPYTLQPTSKVTDINEGDKKEKEFGDSKTIENSRNIEIKSILPRIEYFRALSRFPLSRSIIGNRVEFGGFGRFGTSAVLSVPPMKFEESTFSSSSANPPETSLELNVRGMRWERLIHVFTIAKSICRNTEQVFRFSSRYALFLVILNALPQLIGLPPLITPLQTAIHTAISIPLISIALLFTPVYEEQWKELSDRQLPEKIPDISPFPKAALSRASAISLQNILPYSPPVRNQSMDIPAEGPNNFLDFGLYAKSPFYPRGIRFTQKCFPFCYMSPYALLSFMFFIVPTTIILIFIHWSICRSSFQSDTLRAPLFFNHMIINDSYVPTIKDLDVWGSTVSISQSICSFLFSVYVAIHSACFVFPTKSFFSIVPFRNKLWVVTCICHLIFQMVVSLLTCILTSVIFPTNPLPEQTNAQFHFIFPGWSIAIAVIWVIVCLVLDVATQKYREQYFIKNQMLRLIDFQTKLGIMSPDL</sequence>
<feature type="region of interest" description="Disordered" evidence="2">
    <location>
        <begin position="616"/>
        <end position="645"/>
    </location>
</feature>
<feature type="transmembrane region" description="Helical" evidence="3">
    <location>
        <begin position="1385"/>
        <end position="1404"/>
    </location>
</feature>
<evidence type="ECO:0000256" key="2">
    <source>
        <dbReference type="SAM" id="MobiDB-lite"/>
    </source>
</evidence>
<dbReference type="Proteomes" id="UP000324800">
    <property type="component" value="Unassembled WGS sequence"/>
</dbReference>
<dbReference type="InterPro" id="IPR039720">
    <property type="entry name" value="TMEM94"/>
</dbReference>
<feature type="compositionally biased region" description="Basic and acidic residues" evidence="2">
    <location>
        <begin position="372"/>
        <end position="387"/>
    </location>
</feature>
<feature type="transmembrane region" description="Helical" evidence="3">
    <location>
        <begin position="1301"/>
        <end position="1326"/>
    </location>
</feature>
<evidence type="ECO:0000313" key="4">
    <source>
        <dbReference type="EMBL" id="KAA6398740.1"/>
    </source>
</evidence>
<dbReference type="EMBL" id="SNRW01000892">
    <property type="protein sequence ID" value="KAA6398740.1"/>
    <property type="molecule type" value="Genomic_DNA"/>
</dbReference>
<accession>A0A5J4WV20</accession>
<comment type="caution">
    <text evidence="4">The sequence shown here is derived from an EMBL/GenBank/DDBJ whole genome shotgun (WGS) entry which is preliminary data.</text>
</comment>
<evidence type="ECO:0008006" key="6">
    <source>
        <dbReference type="Google" id="ProtNLM"/>
    </source>
</evidence>
<protein>
    <recommendedName>
        <fullName evidence="6">Cation-transporting P-type ATPase C-terminal domain-containing protein</fullName>
    </recommendedName>
</protein>
<organism evidence="4 5">
    <name type="scientific">Streblomastix strix</name>
    <dbReference type="NCBI Taxonomy" id="222440"/>
    <lineage>
        <taxon>Eukaryota</taxon>
        <taxon>Metamonada</taxon>
        <taxon>Preaxostyla</taxon>
        <taxon>Oxymonadida</taxon>
        <taxon>Streblomastigidae</taxon>
        <taxon>Streblomastix</taxon>
    </lineage>
</organism>
<gene>
    <name evidence="4" type="ORF">EZS28_005735</name>
</gene>
<dbReference type="PANTHER" id="PTHR13219">
    <property type="entry name" value="TRANSMEMBRANE PROTEIN 94"/>
    <property type="match status" value="1"/>
</dbReference>
<evidence type="ECO:0000256" key="3">
    <source>
        <dbReference type="SAM" id="Phobius"/>
    </source>
</evidence>
<keyword evidence="1" id="KW-0175">Coiled coil</keyword>
<feature type="transmembrane region" description="Helical" evidence="3">
    <location>
        <begin position="1338"/>
        <end position="1365"/>
    </location>
</feature>
<keyword evidence="3" id="KW-1133">Transmembrane helix</keyword>
<keyword evidence="3" id="KW-0812">Transmembrane</keyword>
<feature type="compositionally biased region" description="Basic and acidic residues" evidence="2">
    <location>
        <begin position="352"/>
        <end position="365"/>
    </location>
</feature>
<feature type="transmembrane region" description="Helical" evidence="3">
    <location>
        <begin position="1237"/>
        <end position="1260"/>
    </location>
</feature>
<feature type="compositionally biased region" description="Low complexity" evidence="2">
    <location>
        <begin position="422"/>
        <end position="433"/>
    </location>
</feature>